<gene>
    <name evidence="1" type="primary">C6orf62</name>
    <name evidence="1" type="ORF">BLAG_LOCUS13363</name>
</gene>
<evidence type="ECO:0000313" key="1">
    <source>
        <dbReference type="EMBL" id="CAH1253683.1"/>
    </source>
</evidence>
<dbReference type="EMBL" id="OV696687">
    <property type="protein sequence ID" value="CAH1253683.1"/>
    <property type="molecule type" value="Genomic_DNA"/>
</dbReference>
<organism evidence="1 2">
    <name type="scientific">Branchiostoma lanceolatum</name>
    <name type="common">Common lancelet</name>
    <name type="synonym">Amphioxus lanceolatum</name>
    <dbReference type="NCBI Taxonomy" id="7740"/>
    <lineage>
        <taxon>Eukaryota</taxon>
        <taxon>Metazoa</taxon>
        <taxon>Chordata</taxon>
        <taxon>Cephalochordata</taxon>
        <taxon>Leptocardii</taxon>
        <taxon>Amphioxiformes</taxon>
        <taxon>Branchiostomatidae</taxon>
        <taxon>Branchiostoma</taxon>
    </lineage>
</organism>
<dbReference type="AlphaFoldDB" id="A0A8J9ZHC8"/>
<protein>
    <submittedName>
        <fullName evidence="1">C6orf62 protein</fullName>
    </submittedName>
</protein>
<name>A0A8J9ZHC8_BRALA</name>
<dbReference type="OrthoDB" id="9860094at2759"/>
<proteinExistence type="predicted"/>
<dbReference type="InterPro" id="IPR027903">
    <property type="entry name" value="DUF4566"/>
</dbReference>
<dbReference type="Pfam" id="PF15130">
    <property type="entry name" value="DUF4566"/>
    <property type="match status" value="1"/>
</dbReference>
<accession>A0A8J9ZHC8</accession>
<reference evidence="1" key="1">
    <citation type="submission" date="2022-01" db="EMBL/GenBank/DDBJ databases">
        <authorList>
            <person name="Braso-Vives M."/>
        </authorList>
    </citation>
    <scope>NUCLEOTIDE SEQUENCE</scope>
</reference>
<keyword evidence="2" id="KW-1185">Reference proteome</keyword>
<evidence type="ECO:0000313" key="2">
    <source>
        <dbReference type="Proteomes" id="UP000838412"/>
    </source>
</evidence>
<sequence>MGDPQARKSATLNRLRTQLRRKREALADQFEYKMFIAFVFKEQKKKPALFEAAEVVPVMTNNYEESIMRGVKEEAYSLESSLELLEKDVVQLHAPRYHSMRKDVIGATEAMDFFLWPRNDIEKIVCLLFSRWKGDEESAYKPMDAQFVFHHSDYEKQLMRLLARKDKAGLIINNPAQSMFLFVDRQHTETPKSKHIVFKLSSICLYLPQVRMSNSVVCSFLEEATVQKRVSLLV</sequence>
<dbReference type="Proteomes" id="UP000838412">
    <property type="component" value="Chromosome 2"/>
</dbReference>